<evidence type="ECO:0000256" key="5">
    <source>
        <dbReference type="ARBA" id="ARBA00023210"/>
    </source>
</evidence>
<dbReference type="AlphaFoldDB" id="A0A1G9DVF9"/>
<evidence type="ECO:0000256" key="4">
    <source>
        <dbReference type="ARBA" id="ARBA00022618"/>
    </source>
</evidence>
<dbReference type="GO" id="GO:0032153">
    <property type="term" value="C:cell division site"/>
    <property type="evidence" value="ECO:0007669"/>
    <property type="project" value="TreeGrafter"/>
</dbReference>
<reference evidence="11" key="1">
    <citation type="submission" date="2016-10" db="EMBL/GenBank/DDBJ databases">
        <authorList>
            <person name="Varghese N."/>
            <person name="Submissions S."/>
        </authorList>
    </citation>
    <scope>NUCLEOTIDE SEQUENCE [LARGE SCALE GENOMIC DNA]</scope>
    <source>
        <strain evidence="11">CBMB127</strain>
    </source>
</reference>
<dbReference type="PANTHER" id="PTHR34981:SF1">
    <property type="entry name" value="CELL DIVISION PROTEIN ZAPA"/>
    <property type="match status" value="1"/>
</dbReference>
<comment type="subunit">
    <text evidence="8">Homodimer. Interacts with FtsZ.</text>
</comment>
<dbReference type="OrthoDB" id="5297208at2"/>
<dbReference type="GO" id="GO:0000921">
    <property type="term" value="P:septin ring assembly"/>
    <property type="evidence" value="ECO:0007669"/>
    <property type="project" value="TreeGrafter"/>
</dbReference>
<evidence type="ECO:0000256" key="1">
    <source>
        <dbReference type="ARBA" id="ARBA00004496"/>
    </source>
</evidence>
<evidence type="ECO:0000256" key="2">
    <source>
        <dbReference type="ARBA" id="ARBA00015195"/>
    </source>
</evidence>
<evidence type="ECO:0000256" key="7">
    <source>
        <dbReference type="ARBA" id="ARBA00024910"/>
    </source>
</evidence>
<protein>
    <recommendedName>
        <fullName evidence="2">Cell division protein ZapA</fullName>
    </recommendedName>
    <alternativeName>
        <fullName evidence="9">Z ring-associated protein ZapA</fullName>
    </alternativeName>
</protein>
<gene>
    <name evidence="10" type="ORF">SAMN05192566_2007</name>
</gene>
<comment type="function">
    <text evidence="7">Activator of cell division through the inhibition of FtsZ GTPase activity, therefore promoting FtsZ assembly into bundles of protofilaments necessary for the formation of the division Z ring. It is recruited early at mid-cell but it is not essential for cell division.</text>
</comment>
<dbReference type="InterPro" id="IPR007838">
    <property type="entry name" value="Cell_div_ZapA-like"/>
</dbReference>
<name>A0A1G9DVF9_9PROT</name>
<evidence type="ECO:0000313" key="10">
    <source>
        <dbReference type="EMBL" id="SDK67838.1"/>
    </source>
</evidence>
<keyword evidence="3" id="KW-0963">Cytoplasm</keyword>
<dbReference type="SUPFAM" id="SSF102829">
    <property type="entry name" value="Cell division protein ZapA-like"/>
    <property type="match status" value="1"/>
</dbReference>
<evidence type="ECO:0000256" key="9">
    <source>
        <dbReference type="ARBA" id="ARBA00033158"/>
    </source>
</evidence>
<keyword evidence="6" id="KW-0131">Cell cycle</keyword>
<evidence type="ECO:0000256" key="8">
    <source>
        <dbReference type="ARBA" id="ARBA00026068"/>
    </source>
</evidence>
<evidence type="ECO:0000256" key="6">
    <source>
        <dbReference type="ARBA" id="ARBA00023306"/>
    </source>
</evidence>
<dbReference type="STRING" id="492660.SAMN05192566_2007"/>
<dbReference type="Gene3D" id="1.20.5.50">
    <property type="match status" value="1"/>
</dbReference>
<dbReference type="Proteomes" id="UP000198629">
    <property type="component" value="Unassembled WGS sequence"/>
</dbReference>
<dbReference type="GO" id="GO:0000917">
    <property type="term" value="P:division septum assembly"/>
    <property type="evidence" value="ECO:0007669"/>
    <property type="project" value="UniProtKB-KW"/>
</dbReference>
<evidence type="ECO:0000313" key="11">
    <source>
        <dbReference type="Proteomes" id="UP000198629"/>
    </source>
</evidence>
<keyword evidence="11" id="KW-1185">Reference proteome</keyword>
<dbReference type="RefSeq" id="WP_091472023.1">
    <property type="nucleotide sequence ID" value="NZ_FNFX01000004.1"/>
</dbReference>
<comment type="subcellular location">
    <subcellularLocation>
        <location evidence="1">Cytoplasm</location>
    </subcellularLocation>
</comment>
<dbReference type="InterPro" id="IPR042233">
    <property type="entry name" value="Cell_div_ZapA_N"/>
</dbReference>
<keyword evidence="5" id="KW-0717">Septation</keyword>
<dbReference type="GO" id="GO:0030428">
    <property type="term" value="C:cell septum"/>
    <property type="evidence" value="ECO:0007669"/>
    <property type="project" value="TreeGrafter"/>
</dbReference>
<dbReference type="PANTHER" id="PTHR34981">
    <property type="entry name" value="CELL DIVISION PROTEIN ZAPA"/>
    <property type="match status" value="1"/>
</dbReference>
<accession>A0A1G9DVF9</accession>
<dbReference type="GO" id="GO:0043093">
    <property type="term" value="P:FtsZ-dependent cytokinesis"/>
    <property type="evidence" value="ECO:0007669"/>
    <property type="project" value="TreeGrafter"/>
</dbReference>
<dbReference type="Gene3D" id="3.30.160.880">
    <property type="entry name" value="Cell division protein ZapA protomer, N-terminal domain"/>
    <property type="match status" value="1"/>
</dbReference>
<proteinExistence type="predicted"/>
<dbReference type="GO" id="GO:0005829">
    <property type="term" value="C:cytosol"/>
    <property type="evidence" value="ECO:0007669"/>
    <property type="project" value="TreeGrafter"/>
</dbReference>
<sequence>MAKQPVDIEIMGRALSVTCTDEERDSLLQAVSYLDGKMREIRDAGKMVSVERIAIMAALNITHELLNTRSDGVDVGEVKRRISSMQQQMDEVLSGQHKLL</sequence>
<keyword evidence="4 10" id="KW-0132">Cell division</keyword>
<dbReference type="InterPro" id="IPR036192">
    <property type="entry name" value="Cell_div_ZapA-like_sf"/>
</dbReference>
<dbReference type="Pfam" id="PF05164">
    <property type="entry name" value="ZapA"/>
    <property type="match status" value="1"/>
</dbReference>
<organism evidence="10 11">
    <name type="scientific">Methylophilus rhizosphaerae</name>
    <dbReference type="NCBI Taxonomy" id="492660"/>
    <lineage>
        <taxon>Bacteria</taxon>
        <taxon>Pseudomonadati</taxon>
        <taxon>Pseudomonadota</taxon>
        <taxon>Betaproteobacteria</taxon>
        <taxon>Nitrosomonadales</taxon>
        <taxon>Methylophilaceae</taxon>
        <taxon>Methylophilus</taxon>
    </lineage>
</organism>
<dbReference type="EMBL" id="FNFX01000004">
    <property type="protein sequence ID" value="SDK67838.1"/>
    <property type="molecule type" value="Genomic_DNA"/>
</dbReference>
<evidence type="ECO:0000256" key="3">
    <source>
        <dbReference type="ARBA" id="ARBA00022490"/>
    </source>
</evidence>